<keyword evidence="2" id="KW-1185">Reference proteome</keyword>
<dbReference type="PANTHER" id="PTHR31299">
    <property type="entry name" value="ESTERASE, PUTATIVE (AFU_ORTHOLOGUE AFUA_1G05850)-RELATED"/>
    <property type="match status" value="1"/>
</dbReference>
<dbReference type="CDD" id="cd14728">
    <property type="entry name" value="Ere-like"/>
    <property type="match status" value="1"/>
</dbReference>
<evidence type="ECO:0000313" key="1">
    <source>
        <dbReference type="EMBL" id="GFE38215.1"/>
    </source>
</evidence>
<dbReference type="InterPro" id="IPR052036">
    <property type="entry name" value="Hydrolase/PRTase-associated"/>
</dbReference>
<sequence length="395" mass="43363">MMTMTQDIRNFVTASCELLALGEPTHQEPAFGQVRNELFAQLVDLGFRSIALETDRVAALAVNDYVQEGTGTLDTVMADGFSHGFGKLAANRELVTWIREYNRTRPPAERLTFHGFDAPLENTQAPSPRPYLEYAANYLALDLTFDTGFDSDFDLAGLTGDDERWSRTEAITDPSMSPGATPEAEKLRTLADDLLTSLHTRAPRLIATTSLAEWHRAKTHLTAGLGLLRYHKQSAQPLEESARVSRLLATRDALMAQNLLDIRDTEAQRGPTLVFAHNLHLQRTPSHWSLGALDTTWFGAGAILASLRGDHYTVIAGSLGRSQALGLQAPAPHTYESYLQHHTTTWGLTPTTTLPPAHPRTDTTPQQGYFPLDQPTLDTADALLHINTGTAAQST</sequence>
<dbReference type="SUPFAM" id="SSF159501">
    <property type="entry name" value="EreA/ChaN-like"/>
    <property type="match status" value="1"/>
</dbReference>
<evidence type="ECO:0000313" key="2">
    <source>
        <dbReference type="Proteomes" id="UP000431826"/>
    </source>
</evidence>
<dbReference type="GeneID" id="96283999"/>
<dbReference type="RefSeq" id="WP_269777362.1">
    <property type="nucleotide sequence ID" value="NZ_BLIR01000001.1"/>
</dbReference>
<dbReference type="EMBL" id="BLIR01000001">
    <property type="protein sequence ID" value="GFE38215.1"/>
    <property type="molecule type" value="Genomic_DNA"/>
</dbReference>
<dbReference type="InterPro" id="IPR007815">
    <property type="entry name" value="Emycin_Estase"/>
</dbReference>
<dbReference type="AlphaFoldDB" id="A0A640UV09"/>
<dbReference type="Pfam" id="PF05139">
    <property type="entry name" value="Erythro_esteras"/>
    <property type="match status" value="1"/>
</dbReference>
<organism evidence="1 2">
    <name type="scientific">Streptomyces tubercidicus</name>
    <dbReference type="NCBI Taxonomy" id="47759"/>
    <lineage>
        <taxon>Bacteria</taxon>
        <taxon>Bacillati</taxon>
        <taxon>Actinomycetota</taxon>
        <taxon>Actinomycetes</taxon>
        <taxon>Kitasatosporales</taxon>
        <taxon>Streptomycetaceae</taxon>
        <taxon>Streptomyces</taxon>
    </lineage>
</organism>
<reference evidence="1 2" key="1">
    <citation type="submission" date="2019-12" db="EMBL/GenBank/DDBJ databases">
        <title>Whole genome shotgun sequence of Streptomyces tubercidicus NBRC 13090.</title>
        <authorList>
            <person name="Ichikawa N."/>
            <person name="Kimura A."/>
            <person name="Kitahashi Y."/>
            <person name="Komaki H."/>
            <person name="Tamura T."/>
        </authorList>
    </citation>
    <scope>NUCLEOTIDE SEQUENCE [LARGE SCALE GENOMIC DNA]</scope>
    <source>
        <strain evidence="1 2">NBRC 13090</strain>
    </source>
</reference>
<dbReference type="PANTHER" id="PTHR31299:SF0">
    <property type="entry name" value="ESTERASE, PUTATIVE (AFU_ORTHOLOGUE AFUA_1G05850)-RELATED"/>
    <property type="match status" value="1"/>
</dbReference>
<dbReference type="Proteomes" id="UP000431826">
    <property type="component" value="Unassembled WGS sequence"/>
</dbReference>
<protein>
    <submittedName>
        <fullName evidence="1">Erythromycin esterase</fullName>
    </submittedName>
</protein>
<comment type="caution">
    <text evidence="1">The sequence shown here is derived from an EMBL/GenBank/DDBJ whole genome shotgun (WGS) entry which is preliminary data.</text>
</comment>
<gene>
    <name evidence="1" type="ORF">Stube_28880</name>
</gene>
<name>A0A640UV09_9ACTN</name>
<proteinExistence type="predicted"/>
<dbReference type="Gene3D" id="3.30.1870.10">
    <property type="entry name" value="EreA-like, domain 2"/>
    <property type="match status" value="1"/>
</dbReference>
<dbReference type="GO" id="GO:0046677">
    <property type="term" value="P:response to antibiotic"/>
    <property type="evidence" value="ECO:0007669"/>
    <property type="project" value="InterPro"/>
</dbReference>
<accession>A0A640UV09</accession>